<feature type="chain" id="PRO_5040742459" evidence="2">
    <location>
        <begin position="19"/>
        <end position="482"/>
    </location>
</feature>
<feature type="region of interest" description="Disordered" evidence="1">
    <location>
        <begin position="341"/>
        <end position="363"/>
    </location>
</feature>
<dbReference type="InterPro" id="IPR011652">
    <property type="entry name" value="MORN_2"/>
</dbReference>
<keyword evidence="2" id="KW-0732">Signal</keyword>
<dbReference type="PANTHER" id="PTHR33706:SF1">
    <property type="entry name" value="TPR REPEAT PROTEIN"/>
    <property type="match status" value="1"/>
</dbReference>
<dbReference type="Proteomes" id="UP001139193">
    <property type="component" value="Unassembled WGS sequence"/>
</dbReference>
<dbReference type="EMBL" id="JALBGC010000001">
    <property type="protein sequence ID" value="MCI1185886.1"/>
    <property type="molecule type" value="Genomic_DNA"/>
</dbReference>
<accession>A0A9X2ADB0</accession>
<keyword evidence="4" id="KW-1185">Reference proteome</keyword>
<evidence type="ECO:0000256" key="2">
    <source>
        <dbReference type="SAM" id="SignalP"/>
    </source>
</evidence>
<comment type="caution">
    <text evidence="3">The sequence shown here is derived from an EMBL/GenBank/DDBJ whole genome shotgun (WGS) entry which is preliminary data.</text>
</comment>
<evidence type="ECO:0000313" key="3">
    <source>
        <dbReference type="EMBL" id="MCI1185886.1"/>
    </source>
</evidence>
<reference evidence="3" key="1">
    <citation type="submission" date="2022-03" db="EMBL/GenBank/DDBJ databases">
        <title>Bacterial whole genome sequence for Hymenobacter sp. DH14.</title>
        <authorList>
            <person name="Le V."/>
        </authorList>
    </citation>
    <scope>NUCLEOTIDE SEQUENCE</scope>
    <source>
        <strain evidence="3">DH14</strain>
    </source>
</reference>
<dbReference type="RefSeq" id="WP_241934178.1">
    <property type="nucleotide sequence ID" value="NZ_JALBGC010000001.1"/>
</dbReference>
<organism evidence="3 4">
    <name type="scientific">Hymenobacter cyanobacteriorum</name>
    <dbReference type="NCBI Taxonomy" id="2926463"/>
    <lineage>
        <taxon>Bacteria</taxon>
        <taxon>Pseudomonadati</taxon>
        <taxon>Bacteroidota</taxon>
        <taxon>Cytophagia</taxon>
        <taxon>Cytophagales</taxon>
        <taxon>Hymenobacteraceae</taxon>
        <taxon>Hymenobacter</taxon>
    </lineage>
</organism>
<evidence type="ECO:0000256" key="1">
    <source>
        <dbReference type="SAM" id="MobiDB-lite"/>
    </source>
</evidence>
<feature type="compositionally biased region" description="Basic and acidic residues" evidence="1">
    <location>
        <begin position="347"/>
        <end position="358"/>
    </location>
</feature>
<name>A0A9X2ADB0_9BACT</name>
<gene>
    <name evidence="3" type="ORF">MON38_00530</name>
</gene>
<feature type="compositionally biased region" description="Basic residues" evidence="1">
    <location>
        <begin position="471"/>
        <end position="482"/>
    </location>
</feature>
<sequence>MKYLLPFFLLLLAVPSHGQRLKRLITYYDSLKVHKHEVYSALVAADTVPQGSYKRFYRNGKLEQQTSFRQGKRDSAYVEFHPTGTRRLEATYVDGIRQGPFKTYYDDGKVAQAGFFVDDEPNGELTYYHPDGSVRLKTTLVKGQPNGALKAVYPDGKTQAEVNYENGQPNGAVKFYYPNGVVQSEGTFTKGLLSGPYITRYPNNQIEVEVLADKNGRGRYRSYYQSGKLQTESTYAPAPLAQRPVKNQLGDDLTKRVMPPTGTTALDGPATSYFESGQVKSKLTYRNGIPTGKGVEYFVSGNPHEETDYSNAGKDRKITRYQDAAGKLVQAEEQYKNNRPAGTWREFYPDGKSPRKTETYGPSGRLVGDRITYFENGQVQNRQPYLNGFLGGVGQEYFPSGKLRKETTYVRSQIQGPFRELREDGTVAVSGQYRNSRQSGVWTYYQADGTTVDRTVTYRNGQQVTDPVKQPKAKPRAPLKRK</sequence>
<feature type="region of interest" description="Disordered" evidence="1">
    <location>
        <begin position="460"/>
        <end position="482"/>
    </location>
</feature>
<dbReference type="SUPFAM" id="SSF82185">
    <property type="entry name" value="Histone H3 K4-specific methyltransferase SET7/9 N-terminal domain"/>
    <property type="match status" value="4"/>
</dbReference>
<dbReference type="Gene3D" id="3.90.930.1">
    <property type="match status" value="1"/>
</dbReference>
<proteinExistence type="predicted"/>
<dbReference type="PANTHER" id="PTHR33706">
    <property type="entry name" value="MORN VARIANT REPEAT PROTEIN"/>
    <property type="match status" value="1"/>
</dbReference>
<dbReference type="Pfam" id="PF07661">
    <property type="entry name" value="MORN_2"/>
    <property type="match status" value="8"/>
</dbReference>
<protein>
    <submittedName>
        <fullName evidence="3">Toxin-antitoxin system YwqK family antitoxin</fullName>
    </submittedName>
</protein>
<dbReference type="Gene3D" id="2.20.110.10">
    <property type="entry name" value="Histone H3 K4-specific methyltransferase SET7/9 N-terminal domain"/>
    <property type="match status" value="4"/>
</dbReference>
<evidence type="ECO:0000313" key="4">
    <source>
        <dbReference type="Proteomes" id="UP001139193"/>
    </source>
</evidence>
<dbReference type="AlphaFoldDB" id="A0A9X2ADB0"/>
<feature type="signal peptide" evidence="2">
    <location>
        <begin position="1"/>
        <end position="18"/>
    </location>
</feature>